<protein>
    <submittedName>
        <fullName evidence="4">Protein kinase domain-containing protein</fullName>
    </submittedName>
</protein>
<dbReference type="InterPro" id="IPR011009">
    <property type="entry name" value="Kinase-like_dom_sf"/>
</dbReference>
<keyword evidence="3" id="KW-1185">Reference proteome</keyword>
<evidence type="ECO:0000313" key="3">
    <source>
        <dbReference type="Proteomes" id="UP000271087"/>
    </source>
</evidence>
<reference evidence="2 3" key="2">
    <citation type="submission" date="2018-08" db="EMBL/GenBank/DDBJ databases">
        <authorList>
            <person name="Laetsch R D."/>
            <person name="Stevens L."/>
            <person name="Kumar S."/>
            <person name="Blaxter L. M."/>
        </authorList>
    </citation>
    <scope>NUCLEOTIDE SEQUENCE [LARGE SCALE GENOMIC DNA]</scope>
</reference>
<organism evidence="4">
    <name type="scientific">Onchocerca ochengi</name>
    <name type="common">Filarial nematode worm</name>
    <dbReference type="NCBI Taxonomy" id="42157"/>
    <lineage>
        <taxon>Eukaryota</taxon>
        <taxon>Metazoa</taxon>
        <taxon>Ecdysozoa</taxon>
        <taxon>Nematoda</taxon>
        <taxon>Chromadorea</taxon>
        <taxon>Rhabditida</taxon>
        <taxon>Spirurina</taxon>
        <taxon>Spiruromorpha</taxon>
        <taxon>Filarioidea</taxon>
        <taxon>Onchocercidae</taxon>
        <taxon>Onchocerca</taxon>
    </lineage>
</organism>
<dbReference type="STRING" id="42157.A0A182EIR3"/>
<feature type="region of interest" description="Disordered" evidence="1">
    <location>
        <begin position="98"/>
        <end position="183"/>
    </location>
</feature>
<feature type="compositionally biased region" description="Basic and acidic residues" evidence="1">
    <location>
        <begin position="113"/>
        <end position="183"/>
    </location>
</feature>
<dbReference type="EMBL" id="UYRW01003114">
    <property type="protein sequence ID" value="VDK87982.1"/>
    <property type="molecule type" value="Genomic_DNA"/>
</dbReference>
<dbReference type="WBParaSite" id="nOo.2.0.1.t07996-RA">
    <property type="protein sequence ID" value="nOo.2.0.1.t07996-RA"/>
    <property type="gene ID" value="nOo.2.0.1.g07996"/>
</dbReference>
<dbReference type="Proteomes" id="UP000271087">
    <property type="component" value="Unassembled WGS sequence"/>
</dbReference>
<dbReference type="Gene3D" id="1.10.510.10">
    <property type="entry name" value="Transferase(Phosphotransferase) domain 1"/>
    <property type="match status" value="1"/>
</dbReference>
<evidence type="ECO:0000313" key="2">
    <source>
        <dbReference type="EMBL" id="VDK87982.1"/>
    </source>
</evidence>
<accession>A0A182EIR3</accession>
<reference evidence="4" key="1">
    <citation type="submission" date="2016-06" db="UniProtKB">
        <authorList>
            <consortium name="WormBaseParasite"/>
        </authorList>
    </citation>
    <scope>IDENTIFICATION</scope>
</reference>
<name>A0A182EIR3_ONCOC</name>
<evidence type="ECO:0000256" key="1">
    <source>
        <dbReference type="SAM" id="MobiDB-lite"/>
    </source>
</evidence>
<gene>
    <name evidence="2" type="ORF">NOO_LOCUS7996</name>
</gene>
<evidence type="ECO:0000313" key="4">
    <source>
        <dbReference type="WBParaSite" id="nOo.2.0.1.t07996-RA"/>
    </source>
</evidence>
<dbReference type="OrthoDB" id="3256376at2759"/>
<dbReference type="SUPFAM" id="SSF56112">
    <property type="entry name" value="Protein kinase-like (PK-like)"/>
    <property type="match status" value="1"/>
</dbReference>
<dbReference type="AlphaFoldDB" id="A0A182EIR3"/>
<sequence length="183" mass="21445">KPWLEKPVKWIATKIRKGITPEMPKRMPRLVREIANACFQFEPDKRPTFKQVNGRILMVQGIRFPPLHPSLLSMAQLKNVKPIKFIEKDPEAITIELDDAKSEEQQPDEFEDAEPKKIRLSEARKKIIVEEHEKPQQSKREENLVRIEPKEVADMMGSDEEKSSRDIKKSLEDRHDKNSDQKQ</sequence>
<proteinExistence type="predicted"/>